<dbReference type="CDD" id="cd16936">
    <property type="entry name" value="HATPase_RsbW-like"/>
    <property type="match status" value="1"/>
</dbReference>
<dbReference type="InterPro" id="IPR036890">
    <property type="entry name" value="HATPase_C_sf"/>
</dbReference>
<dbReference type="Pfam" id="PF13581">
    <property type="entry name" value="HATPase_c_2"/>
    <property type="match status" value="1"/>
</dbReference>
<gene>
    <name evidence="3" type="ORF">SCMC78_55080</name>
</gene>
<organism evidence="3">
    <name type="scientific">Streptomyces sp. CMC78</name>
    <dbReference type="NCBI Taxonomy" id="3231512"/>
    <lineage>
        <taxon>Bacteria</taxon>
        <taxon>Bacillati</taxon>
        <taxon>Actinomycetota</taxon>
        <taxon>Actinomycetes</taxon>
        <taxon>Kitasatosporales</taxon>
        <taxon>Streptomycetaceae</taxon>
        <taxon>Streptomyces</taxon>
    </lineage>
</organism>
<accession>A0AB33KKH6</accession>
<dbReference type="AlphaFoldDB" id="A0AB33KKH6"/>
<dbReference type="Gene3D" id="3.30.565.10">
    <property type="entry name" value="Histidine kinase-like ATPase, C-terminal domain"/>
    <property type="match status" value="1"/>
</dbReference>
<proteinExistence type="predicted"/>
<keyword evidence="1" id="KW-0418">Kinase</keyword>
<evidence type="ECO:0000313" key="3">
    <source>
        <dbReference type="EMBL" id="BFP55701.1"/>
    </source>
</evidence>
<dbReference type="GO" id="GO:0004674">
    <property type="term" value="F:protein serine/threonine kinase activity"/>
    <property type="evidence" value="ECO:0007669"/>
    <property type="project" value="UniProtKB-KW"/>
</dbReference>
<dbReference type="KEGG" id="stcm:SCMC78_55080"/>
<name>A0AB33KKH6_9ACTN</name>
<dbReference type="EMBL" id="AP035884">
    <property type="protein sequence ID" value="BFP55701.1"/>
    <property type="molecule type" value="Genomic_DNA"/>
</dbReference>
<reference evidence="3" key="1">
    <citation type="submission" date="2024-07" db="EMBL/GenBank/DDBJ databases">
        <title>Complete genome sequences of cellulolytic bacteria, Kitasatospora sp. CMC57 and Streptomyces sp. CMC78, isolated from Japanese agricultural soil.</title>
        <authorList>
            <person name="Hashimoto T."/>
            <person name="Ito M."/>
            <person name="Iwamoto M."/>
            <person name="Fukahori D."/>
            <person name="Shoda T."/>
            <person name="Sakoda M."/>
            <person name="Morohoshi T."/>
            <person name="Mitsuboshi M."/>
            <person name="Nishizawa T."/>
        </authorList>
    </citation>
    <scope>NUCLEOTIDE SEQUENCE</scope>
    <source>
        <strain evidence="3">CMC78</strain>
    </source>
</reference>
<evidence type="ECO:0000256" key="1">
    <source>
        <dbReference type="ARBA" id="ARBA00022527"/>
    </source>
</evidence>
<evidence type="ECO:0000259" key="2">
    <source>
        <dbReference type="Pfam" id="PF13581"/>
    </source>
</evidence>
<dbReference type="PANTHER" id="PTHR35526:SF3">
    <property type="entry name" value="ANTI-SIGMA-F FACTOR RSBW"/>
    <property type="match status" value="1"/>
</dbReference>
<protein>
    <recommendedName>
        <fullName evidence="2">Histidine kinase/HSP90-like ATPase domain-containing protein</fullName>
    </recommendedName>
</protein>
<keyword evidence="1" id="KW-0808">Transferase</keyword>
<dbReference type="PANTHER" id="PTHR35526">
    <property type="entry name" value="ANTI-SIGMA-F FACTOR RSBW-RELATED"/>
    <property type="match status" value="1"/>
</dbReference>
<dbReference type="InterPro" id="IPR050267">
    <property type="entry name" value="Anti-sigma-factor_SerPK"/>
</dbReference>
<dbReference type="SUPFAM" id="SSF55874">
    <property type="entry name" value="ATPase domain of HSP90 chaperone/DNA topoisomerase II/histidine kinase"/>
    <property type="match status" value="1"/>
</dbReference>
<dbReference type="InterPro" id="IPR003594">
    <property type="entry name" value="HATPase_dom"/>
</dbReference>
<sequence>MRHVSCQSFYLVRADTSAAISRRRLIALVSAWRLPKDEDSHLAMTTVVSELVTNAVSHGAGDLLTVTVHADIGRGRLLIEVHDSSPVLPRFRRPSLDSESGRGMVLVERLSIACGAENTSRGKRVWAELALPMEPSAKRRSLDLRCASQAIVQRFLNVLRPLVRTGPGVLTVVSDR</sequence>
<keyword evidence="1" id="KW-0723">Serine/threonine-protein kinase</keyword>
<feature type="domain" description="Histidine kinase/HSP90-like ATPase" evidence="2">
    <location>
        <begin position="22"/>
        <end position="127"/>
    </location>
</feature>